<comment type="caution">
    <text evidence="1">The sequence shown here is derived from an EMBL/GenBank/DDBJ whole genome shotgun (WGS) entry which is preliminary data.</text>
</comment>
<dbReference type="PATRIC" id="fig|502682.8.peg.28"/>
<dbReference type="KEGG" id="egn:BMF35_a1452"/>
<name>A0A0G9MP75_9SPHN</name>
<sequence length="541" mass="59525">MIAGFPWSVLGIEPTEDRKAIRSAYAARLKAIDPDADVQGFSTLREARQEALWLAREGIAATDREAPFDDFAPMDDAFPVAADDERDPLGAGWDAQAPEPAGDTGPVEIAPVEADRLTHEADMRRLLDILQPGGEHSTEPLTAEEYEEGAALMRSIMEHVQDAAIDRQSALEGWLAHWLASGWPRSGPLVEDAVETFEWGRDAGLIDEHPAVAFLNDRLRALAFLEAVQQPDHEWHKAYVELRKPGKRSRLPWQGTNIANVNNLLIHINENYPELHEYLDSDRVASYAEPDEVGSPWRWVLIVIAVLWFGGRLLSAIGPSDNDLGAMPQVELPNRVISTEQRDELARELVGEDYAAVDLVNAFPALYYSLNDLHPVEIDSEEARTRTLNNQRQVIRRSLTVAATTAGFEELVAIKQHRLDMLRATREQEGGNGCLVLIQGGTPPVSVSFDEEFLTRERDLAGRLVASGTLAQAAGEFPESASIPGDMVDEVMTRMGISRGRFEELASGGGDAAGKCDYAIAMLEAILRRPGSVSADLLRMS</sequence>
<organism evidence="1 2">
    <name type="scientific">Aurantiacibacter gangjinensis</name>
    <dbReference type="NCBI Taxonomy" id="502682"/>
    <lineage>
        <taxon>Bacteria</taxon>
        <taxon>Pseudomonadati</taxon>
        <taxon>Pseudomonadota</taxon>
        <taxon>Alphaproteobacteria</taxon>
        <taxon>Sphingomonadales</taxon>
        <taxon>Erythrobacteraceae</taxon>
        <taxon>Aurantiacibacter</taxon>
    </lineage>
</organism>
<evidence type="ECO:0000313" key="1">
    <source>
        <dbReference type="EMBL" id="KLE32522.1"/>
    </source>
</evidence>
<dbReference type="STRING" id="502682.BMF35_a1452"/>
<dbReference type="RefSeq" id="WP_047005373.1">
    <property type="nucleotide sequence ID" value="NZ_CP018097.1"/>
</dbReference>
<reference evidence="1 2" key="1">
    <citation type="submission" date="2015-04" db="EMBL/GenBank/DDBJ databases">
        <title>The draft genome sequence of Erythrobacr gangjinensis K7-2.</title>
        <authorList>
            <person name="Zhuang L."/>
            <person name="Liu Y."/>
            <person name="Shao Z."/>
        </authorList>
    </citation>
    <scope>NUCLEOTIDE SEQUENCE [LARGE SCALE GENOMIC DNA]</scope>
    <source>
        <strain evidence="1 2">K7-2</strain>
    </source>
</reference>
<accession>A0A0G9MP75</accession>
<dbReference type="EMBL" id="LBHC01000001">
    <property type="protein sequence ID" value="KLE32522.1"/>
    <property type="molecule type" value="Genomic_DNA"/>
</dbReference>
<dbReference type="AlphaFoldDB" id="A0A0G9MP75"/>
<gene>
    <name evidence="1" type="ORF">AAW01_00145</name>
</gene>
<dbReference type="OrthoDB" id="8094857at2"/>
<proteinExistence type="predicted"/>
<keyword evidence="2" id="KW-1185">Reference proteome</keyword>
<protein>
    <submittedName>
        <fullName evidence="1">Uncharacterized protein</fullName>
    </submittedName>
</protein>
<dbReference type="Proteomes" id="UP000053070">
    <property type="component" value="Unassembled WGS sequence"/>
</dbReference>
<evidence type="ECO:0000313" key="2">
    <source>
        <dbReference type="Proteomes" id="UP000053070"/>
    </source>
</evidence>